<dbReference type="GO" id="GO:0005524">
    <property type="term" value="F:ATP binding"/>
    <property type="evidence" value="ECO:0007669"/>
    <property type="project" value="UniProtKB-KW"/>
</dbReference>
<dbReference type="Pfam" id="PF00664">
    <property type="entry name" value="ABC_membrane"/>
    <property type="match status" value="1"/>
</dbReference>
<dbReference type="Pfam" id="PF00005">
    <property type="entry name" value="ABC_tran"/>
    <property type="match status" value="1"/>
</dbReference>
<evidence type="ECO:0000256" key="5">
    <source>
        <dbReference type="ARBA" id="ARBA00022989"/>
    </source>
</evidence>
<reference evidence="10 11" key="1">
    <citation type="submission" date="2024-06" db="EMBL/GenBank/DDBJ databases">
        <title>The Natural Products Discovery Center: Release of the First 8490 Sequenced Strains for Exploring Actinobacteria Biosynthetic Diversity.</title>
        <authorList>
            <person name="Kalkreuter E."/>
            <person name="Kautsar S.A."/>
            <person name="Yang D."/>
            <person name="Bader C.D."/>
            <person name="Teijaro C.N."/>
            <person name="Fluegel L."/>
            <person name="Davis C.M."/>
            <person name="Simpson J.R."/>
            <person name="Lauterbach L."/>
            <person name="Steele A.D."/>
            <person name="Gui C."/>
            <person name="Meng S."/>
            <person name="Li G."/>
            <person name="Viehrig K."/>
            <person name="Ye F."/>
            <person name="Su P."/>
            <person name="Kiefer A.F."/>
            <person name="Nichols A."/>
            <person name="Cepeda A.J."/>
            <person name="Yan W."/>
            <person name="Fan B."/>
            <person name="Jiang Y."/>
            <person name="Adhikari A."/>
            <person name="Zheng C.-J."/>
            <person name="Schuster L."/>
            <person name="Cowan T.M."/>
            <person name="Smanski M.J."/>
            <person name="Chevrette M.G."/>
            <person name="De Carvalho L.P.S."/>
            <person name="Shen B."/>
        </authorList>
    </citation>
    <scope>NUCLEOTIDE SEQUENCE [LARGE SCALE GENOMIC DNA]</scope>
    <source>
        <strain evidence="10 11">NPDC049574</strain>
    </source>
</reference>
<feature type="transmembrane region" description="Helical" evidence="7">
    <location>
        <begin position="34"/>
        <end position="52"/>
    </location>
</feature>
<dbReference type="PROSITE" id="PS00211">
    <property type="entry name" value="ABC_TRANSPORTER_1"/>
    <property type="match status" value="1"/>
</dbReference>
<evidence type="ECO:0000256" key="1">
    <source>
        <dbReference type="ARBA" id="ARBA00004651"/>
    </source>
</evidence>
<dbReference type="PROSITE" id="PS50929">
    <property type="entry name" value="ABC_TM1F"/>
    <property type="match status" value="1"/>
</dbReference>
<evidence type="ECO:0000259" key="8">
    <source>
        <dbReference type="PROSITE" id="PS50893"/>
    </source>
</evidence>
<dbReference type="SUPFAM" id="SSF90123">
    <property type="entry name" value="ABC transporter transmembrane region"/>
    <property type="match status" value="1"/>
</dbReference>
<dbReference type="InterPro" id="IPR017871">
    <property type="entry name" value="ABC_transporter-like_CS"/>
</dbReference>
<evidence type="ECO:0000256" key="7">
    <source>
        <dbReference type="SAM" id="Phobius"/>
    </source>
</evidence>
<feature type="domain" description="ABC transporter" evidence="8">
    <location>
        <begin position="357"/>
        <end position="590"/>
    </location>
</feature>
<sequence>MTQTQESLLEASPEESGKAGLPARGALPYLRPHLGVLSVAALLSLLATGLSLSQPLLVSEIIDAISASEPLMFAAVALIGVLLAGSLVSGVRDFLLQRAGEGLVRKLRDVLVDRLMRLPIVEYDRRRAGDLLSRVSSDTTLLRALVTSGAFDLAAGGLMVMGSVVAMVIVDPVLFGATCAGLLGGLVSSFIAARRMRPLSEQAQARVGEVTAAVERALSAVRTIRAAGSEARETSVIAAYNGRACEAGVKLAGWRALVSPLVSLGTQGAFLLVLTVGGVRVSSGAISVGELISFVLYLSLLVNPLLQAIGAYTQIMSGLGAWNRVREILRIRPEGAGTAAARGEAVDPDVPDSGVELEFDNVDFDYGEGPVLRGVSFTVESGTRTALVGPSGAGKSTVLALMERFYEPVSGVIRVGATDTADLTHAQVRRRLAYVEQEAPVLSGTIRENLLLAAPDASDDRLLEVLQEVNLTEILSRSSLGLDAEVGDGGVRLSGGQRQRLAIARALLTDASVLLLDEPTSQLDSINEEALREAISAAARSRTLVIVAHRLSTVIDADQILLMEEGRVIGRGTHDELVASNGRYRDLVSGQLLGGLIPDRLEAAGWQGAEQRELIASQKDGALHASE</sequence>
<dbReference type="PANTHER" id="PTHR43394:SF1">
    <property type="entry name" value="ATP-BINDING CASSETTE SUB-FAMILY B MEMBER 10, MITOCHONDRIAL"/>
    <property type="match status" value="1"/>
</dbReference>
<dbReference type="InterPro" id="IPR027417">
    <property type="entry name" value="P-loop_NTPase"/>
</dbReference>
<feature type="transmembrane region" description="Helical" evidence="7">
    <location>
        <begin position="173"/>
        <end position="193"/>
    </location>
</feature>
<name>A0ABV3HJS3_9ACTN</name>
<dbReference type="SUPFAM" id="SSF52540">
    <property type="entry name" value="P-loop containing nucleoside triphosphate hydrolases"/>
    <property type="match status" value="1"/>
</dbReference>
<evidence type="ECO:0000256" key="3">
    <source>
        <dbReference type="ARBA" id="ARBA00022741"/>
    </source>
</evidence>
<dbReference type="InterPro" id="IPR039421">
    <property type="entry name" value="Type_1_exporter"/>
</dbReference>
<evidence type="ECO:0000259" key="9">
    <source>
        <dbReference type="PROSITE" id="PS50929"/>
    </source>
</evidence>
<feature type="transmembrane region" description="Helical" evidence="7">
    <location>
        <begin position="257"/>
        <end position="279"/>
    </location>
</feature>
<dbReference type="CDD" id="cd18551">
    <property type="entry name" value="ABC_6TM_LmrA_like"/>
    <property type="match status" value="1"/>
</dbReference>
<feature type="domain" description="ABC transmembrane type-1" evidence="9">
    <location>
        <begin position="39"/>
        <end position="317"/>
    </location>
</feature>
<dbReference type="RefSeq" id="WP_364463455.1">
    <property type="nucleotide sequence ID" value="NZ_JBFARM010000020.1"/>
</dbReference>
<proteinExistence type="predicted"/>
<feature type="transmembrane region" description="Helical" evidence="7">
    <location>
        <begin position="72"/>
        <end position="91"/>
    </location>
</feature>
<keyword evidence="2 7" id="KW-0812">Transmembrane</keyword>
<dbReference type="EMBL" id="JBFARM010000020">
    <property type="protein sequence ID" value="MEV4292797.1"/>
    <property type="molecule type" value="Genomic_DNA"/>
</dbReference>
<evidence type="ECO:0000256" key="4">
    <source>
        <dbReference type="ARBA" id="ARBA00022840"/>
    </source>
</evidence>
<feature type="transmembrane region" description="Helical" evidence="7">
    <location>
        <begin position="141"/>
        <end position="167"/>
    </location>
</feature>
<evidence type="ECO:0000313" key="10">
    <source>
        <dbReference type="EMBL" id="MEV4292797.1"/>
    </source>
</evidence>
<keyword evidence="5 7" id="KW-1133">Transmembrane helix</keyword>
<dbReference type="Proteomes" id="UP001552427">
    <property type="component" value="Unassembled WGS sequence"/>
</dbReference>
<dbReference type="InterPro" id="IPR003439">
    <property type="entry name" value="ABC_transporter-like_ATP-bd"/>
</dbReference>
<feature type="transmembrane region" description="Helical" evidence="7">
    <location>
        <begin position="285"/>
        <end position="306"/>
    </location>
</feature>
<evidence type="ECO:0000256" key="6">
    <source>
        <dbReference type="ARBA" id="ARBA00023136"/>
    </source>
</evidence>
<dbReference type="PANTHER" id="PTHR43394">
    <property type="entry name" value="ATP-DEPENDENT PERMEASE MDL1, MITOCHONDRIAL"/>
    <property type="match status" value="1"/>
</dbReference>
<keyword evidence="3" id="KW-0547">Nucleotide-binding</keyword>
<dbReference type="Gene3D" id="3.40.50.300">
    <property type="entry name" value="P-loop containing nucleotide triphosphate hydrolases"/>
    <property type="match status" value="1"/>
</dbReference>
<accession>A0ABV3HJS3</accession>
<comment type="caution">
    <text evidence="10">The sequence shown here is derived from an EMBL/GenBank/DDBJ whole genome shotgun (WGS) entry which is preliminary data.</text>
</comment>
<protein>
    <submittedName>
        <fullName evidence="10">ABC transporter ATP-binding protein</fullName>
    </submittedName>
</protein>
<dbReference type="SMART" id="SM00382">
    <property type="entry name" value="AAA"/>
    <property type="match status" value="1"/>
</dbReference>
<evidence type="ECO:0000256" key="2">
    <source>
        <dbReference type="ARBA" id="ARBA00022692"/>
    </source>
</evidence>
<evidence type="ECO:0000313" key="11">
    <source>
        <dbReference type="Proteomes" id="UP001552427"/>
    </source>
</evidence>
<dbReference type="InterPro" id="IPR011527">
    <property type="entry name" value="ABC1_TM_dom"/>
</dbReference>
<keyword evidence="11" id="KW-1185">Reference proteome</keyword>
<organism evidence="10 11">
    <name type="scientific">Nonomuraea bangladeshensis</name>
    <dbReference type="NCBI Taxonomy" id="404385"/>
    <lineage>
        <taxon>Bacteria</taxon>
        <taxon>Bacillati</taxon>
        <taxon>Actinomycetota</taxon>
        <taxon>Actinomycetes</taxon>
        <taxon>Streptosporangiales</taxon>
        <taxon>Streptosporangiaceae</taxon>
        <taxon>Nonomuraea</taxon>
    </lineage>
</organism>
<dbReference type="Gene3D" id="1.20.1560.10">
    <property type="entry name" value="ABC transporter type 1, transmembrane domain"/>
    <property type="match status" value="1"/>
</dbReference>
<dbReference type="InterPro" id="IPR036640">
    <property type="entry name" value="ABC1_TM_sf"/>
</dbReference>
<keyword evidence="6 7" id="KW-0472">Membrane</keyword>
<comment type="subcellular location">
    <subcellularLocation>
        <location evidence="1">Cell membrane</location>
        <topology evidence="1">Multi-pass membrane protein</topology>
    </subcellularLocation>
</comment>
<keyword evidence="4 10" id="KW-0067">ATP-binding</keyword>
<gene>
    <name evidence="10" type="ORF">AB0K40_45435</name>
</gene>
<dbReference type="PROSITE" id="PS50893">
    <property type="entry name" value="ABC_TRANSPORTER_2"/>
    <property type="match status" value="1"/>
</dbReference>
<dbReference type="InterPro" id="IPR003593">
    <property type="entry name" value="AAA+_ATPase"/>
</dbReference>